<dbReference type="Gene3D" id="1.10.1660.10">
    <property type="match status" value="1"/>
</dbReference>
<gene>
    <name evidence="3" type="ORF">CLV29_1046</name>
</gene>
<dbReference type="Pfam" id="PF00376">
    <property type="entry name" value="MerR"/>
    <property type="match status" value="1"/>
</dbReference>
<dbReference type="SUPFAM" id="SSF46955">
    <property type="entry name" value="Putative DNA-binding domain"/>
    <property type="match status" value="1"/>
</dbReference>
<proteinExistence type="predicted"/>
<keyword evidence="4" id="KW-1185">Reference proteome</keyword>
<evidence type="ECO:0000256" key="1">
    <source>
        <dbReference type="ARBA" id="ARBA00023125"/>
    </source>
</evidence>
<dbReference type="RefSeq" id="WP_133753947.1">
    <property type="nucleotide sequence ID" value="NZ_CP171129.1"/>
</dbReference>
<evidence type="ECO:0000313" key="3">
    <source>
        <dbReference type="EMBL" id="TDT33432.1"/>
    </source>
</evidence>
<dbReference type="OrthoDB" id="5242095at2"/>
<evidence type="ECO:0000259" key="2">
    <source>
        <dbReference type="PROSITE" id="PS50937"/>
    </source>
</evidence>
<dbReference type="PANTHER" id="PTHR30204">
    <property type="entry name" value="REDOX-CYCLING DRUG-SENSING TRANSCRIPTIONAL ACTIVATOR SOXR"/>
    <property type="match status" value="1"/>
</dbReference>
<dbReference type="CDD" id="cd00592">
    <property type="entry name" value="HTH_MerR-like"/>
    <property type="match status" value="1"/>
</dbReference>
<dbReference type="GO" id="GO:0003700">
    <property type="term" value="F:DNA-binding transcription factor activity"/>
    <property type="evidence" value="ECO:0007669"/>
    <property type="project" value="InterPro"/>
</dbReference>
<dbReference type="Proteomes" id="UP000295371">
    <property type="component" value="Unassembled WGS sequence"/>
</dbReference>
<dbReference type="SMART" id="SM00422">
    <property type="entry name" value="HTH_MERR"/>
    <property type="match status" value="1"/>
</dbReference>
<dbReference type="PRINTS" id="PR00040">
    <property type="entry name" value="HTHMERR"/>
</dbReference>
<accession>A0A4R7J7K6</accession>
<name>A0A4R7J7K6_9ACTN</name>
<comment type="caution">
    <text evidence="3">The sequence shown here is derived from an EMBL/GenBank/DDBJ whole genome shotgun (WGS) entry which is preliminary data.</text>
</comment>
<organism evidence="3 4">
    <name type="scientific">Naumannella halotolerans</name>
    <dbReference type="NCBI Taxonomy" id="993414"/>
    <lineage>
        <taxon>Bacteria</taxon>
        <taxon>Bacillati</taxon>
        <taxon>Actinomycetota</taxon>
        <taxon>Actinomycetes</taxon>
        <taxon>Propionibacteriales</taxon>
        <taxon>Propionibacteriaceae</taxon>
        <taxon>Naumannella</taxon>
    </lineage>
</organism>
<sequence>MSVSLQIGDLAAFAGVSTRTVRFYHQRGLLPEPERDSAGYRRYGAEDVIRLVRIVALARAGVPLSRVDEVLDGPEAGFRTAITEIQQQVSEQIAGLQRVQESLRTLDSADRVALPPRLAGFIELMREQPEVPPQLVDYLRDSWVLAHALYGPKLVAWLDSESGQVLFTEESIRMTIANLALADTDPDDPRVEAHVARTVEWVLSTWEPDDPEQDSDWQGVFANPELNELLNTQSLTTPAWRRIALRVTEELQERGIDAGWDLGPE</sequence>
<dbReference type="EMBL" id="SOAW01000001">
    <property type="protein sequence ID" value="TDT33432.1"/>
    <property type="molecule type" value="Genomic_DNA"/>
</dbReference>
<dbReference type="AlphaFoldDB" id="A0A4R7J7K6"/>
<dbReference type="PANTHER" id="PTHR30204:SF93">
    <property type="entry name" value="HTH MERR-TYPE DOMAIN-CONTAINING PROTEIN"/>
    <property type="match status" value="1"/>
</dbReference>
<dbReference type="InterPro" id="IPR009061">
    <property type="entry name" value="DNA-bd_dom_put_sf"/>
</dbReference>
<dbReference type="PROSITE" id="PS50937">
    <property type="entry name" value="HTH_MERR_2"/>
    <property type="match status" value="1"/>
</dbReference>
<dbReference type="InterPro" id="IPR047057">
    <property type="entry name" value="MerR_fam"/>
</dbReference>
<feature type="domain" description="HTH merR-type" evidence="2">
    <location>
        <begin position="4"/>
        <end position="73"/>
    </location>
</feature>
<protein>
    <submittedName>
        <fullName evidence="3">DNA-binding transcriptional MerR regulator</fullName>
    </submittedName>
</protein>
<evidence type="ECO:0000313" key="4">
    <source>
        <dbReference type="Proteomes" id="UP000295371"/>
    </source>
</evidence>
<keyword evidence="1 3" id="KW-0238">DNA-binding</keyword>
<reference evidence="3 4" key="1">
    <citation type="submission" date="2019-03" db="EMBL/GenBank/DDBJ databases">
        <title>Genomic Encyclopedia of Archaeal and Bacterial Type Strains, Phase II (KMG-II): from individual species to whole genera.</title>
        <authorList>
            <person name="Goeker M."/>
        </authorList>
    </citation>
    <scope>NUCLEOTIDE SEQUENCE [LARGE SCALE GENOMIC DNA]</scope>
    <source>
        <strain evidence="3 4">DSM 24323</strain>
    </source>
</reference>
<dbReference type="GO" id="GO:0003677">
    <property type="term" value="F:DNA binding"/>
    <property type="evidence" value="ECO:0007669"/>
    <property type="project" value="UniProtKB-KW"/>
</dbReference>
<dbReference type="InterPro" id="IPR000551">
    <property type="entry name" value="MerR-type_HTH_dom"/>
</dbReference>